<sequence length="334" mass="35844">MSQPFLVSHLLVAAVSLALAACGVQAGNEANQTTVAAAATATQTTIQEVRIGHQASGSLVFLKDQKTLDEALAKENIKVNWVKFTSGPPMLEALNTGNLDFATTGEAPPIFAQAANAGLVYVAHEAASPDSEGLLLPKGSNITDVSQLKGKKIAVVKGSSAHYTLLQGLKKHGLKFSDITPVYLQPSDGRAAFEQGSVDAWVVWEPYRAAAEKQLGATTLFNTSGLKPSYSFYLARKEFAEQHPALVKTIVKHIDQADQTINADLKAFGNITAKQVGVPEDIAYEAVIRRKYGAAFITPEIAIEQQKVADAFYAEKLIPKAIQVNEIMWQAPQN</sequence>
<keyword evidence="3" id="KW-0813">Transport</keyword>
<dbReference type="Gene3D" id="3.40.190.10">
    <property type="entry name" value="Periplasmic binding protein-like II"/>
    <property type="match status" value="2"/>
</dbReference>
<evidence type="ECO:0000256" key="1">
    <source>
        <dbReference type="ARBA" id="ARBA00004418"/>
    </source>
</evidence>
<dbReference type="EMBL" id="CP091512">
    <property type="protein sequence ID" value="UOO92838.1"/>
    <property type="molecule type" value="Genomic_DNA"/>
</dbReference>
<evidence type="ECO:0000313" key="8">
    <source>
        <dbReference type="Proteomes" id="UP000832034"/>
    </source>
</evidence>
<evidence type="ECO:0000256" key="3">
    <source>
        <dbReference type="ARBA" id="ARBA00022448"/>
    </source>
</evidence>
<reference evidence="7" key="1">
    <citation type="submission" date="2021-12" db="EMBL/GenBank/DDBJ databases">
        <authorList>
            <person name="Veyrier F.J."/>
        </authorList>
    </citation>
    <scope>NUCLEOTIDE SEQUENCE</scope>
    <source>
        <strain evidence="7">SAG 1488-6</strain>
    </source>
</reference>
<organism evidence="7 8">
    <name type="scientific">Vitreoscilla stercoraria</name>
    <dbReference type="NCBI Taxonomy" id="61"/>
    <lineage>
        <taxon>Bacteria</taxon>
        <taxon>Pseudomonadati</taxon>
        <taxon>Pseudomonadota</taxon>
        <taxon>Betaproteobacteria</taxon>
        <taxon>Neisseriales</taxon>
        <taxon>Neisseriaceae</taxon>
        <taxon>Vitreoscilla</taxon>
    </lineage>
</organism>
<protein>
    <submittedName>
        <fullName evidence="7">Aliphatic sulfonate ABC transporter substrate-binding protein</fullName>
    </submittedName>
</protein>
<evidence type="ECO:0000256" key="5">
    <source>
        <dbReference type="SAM" id="SignalP"/>
    </source>
</evidence>
<dbReference type="InterPro" id="IPR010067">
    <property type="entry name" value="ABC_SsuA_sub-bd"/>
</dbReference>
<name>A0ABY4EDT5_VITST</name>
<evidence type="ECO:0000256" key="4">
    <source>
        <dbReference type="ARBA" id="ARBA00022729"/>
    </source>
</evidence>
<dbReference type="InterPro" id="IPR015168">
    <property type="entry name" value="SsuA/THI5"/>
</dbReference>
<dbReference type="Proteomes" id="UP000832034">
    <property type="component" value="Chromosome"/>
</dbReference>
<dbReference type="SMART" id="SM00062">
    <property type="entry name" value="PBPb"/>
    <property type="match status" value="1"/>
</dbReference>
<dbReference type="SUPFAM" id="SSF53850">
    <property type="entry name" value="Periplasmic binding protein-like II"/>
    <property type="match status" value="1"/>
</dbReference>
<dbReference type="RefSeq" id="WP_019957174.1">
    <property type="nucleotide sequence ID" value="NZ_CP091512.1"/>
</dbReference>
<reference evidence="7" key="2">
    <citation type="journal article" date="2022" name="Res Sq">
        <title>Evolution of multicellular longitudinally dividing oral cavity symbionts (Neisseriaceae).</title>
        <authorList>
            <person name="Nyongesa S."/>
            <person name="Weber P."/>
            <person name="Bernet E."/>
            <person name="Pullido F."/>
            <person name="Nieckarz M."/>
            <person name="Delaby M."/>
            <person name="Nieves C."/>
            <person name="Viehboeck T."/>
            <person name="Krause N."/>
            <person name="Rivera-Millot A."/>
            <person name="Nakamura A."/>
            <person name="Vischer N."/>
            <person name="VanNieuwenhze M."/>
            <person name="Brun Y."/>
            <person name="Cava F."/>
            <person name="Bulgheresi S."/>
            <person name="Veyrier F."/>
        </authorList>
    </citation>
    <scope>NUCLEOTIDE SEQUENCE</scope>
    <source>
        <strain evidence="7">SAG 1488-6</strain>
    </source>
</reference>
<dbReference type="InterPro" id="IPR001638">
    <property type="entry name" value="Solute-binding_3/MltF_N"/>
</dbReference>
<comment type="subcellular location">
    <subcellularLocation>
        <location evidence="1">Periplasm</location>
    </subcellularLocation>
</comment>
<dbReference type="NCBIfam" id="TIGR01728">
    <property type="entry name" value="SsuA_fam"/>
    <property type="match status" value="1"/>
</dbReference>
<keyword evidence="4 5" id="KW-0732">Signal</keyword>
<evidence type="ECO:0000259" key="6">
    <source>
        <dbReference type="SMART" id="SM00062"/>
    </source>
</evidence>
<gene>
    <name evidence="7" type="ORF">LVJ81_01985</name>
</gene>
<dbReference type="Pfam" id="PF09084">
    <property type="entry name" value="NMT1"/>
    <property type="match status" value="1"/>
</dbReference>
<evidence type="ECO:0000256" key="2">
    <source>
        <dbReference type="ARBA" id="ARBA00010742"/>
    </source>
</evidence>
<dbReference type="PANTHER" id="PTHR30024:SF42">
    <property type="entry name" value="ALIPHATIC SULFONATES-BINDING PROTEIN-RELATED"/>
    <property type="match status" value="1"/>
</dbReference>
<proteinExistence type="inferred from homology"/>
<accession>A0ABY4EDT5</accession>
<evidence type="ECO:0000313" key="7">
    <source>
        <dbReference type="EMBL" id="UOO92838.1"/>
    </source>
</evidence>
<comment type="similarity">
    <text evidence="2">Belongs to the bacterial solute-binding protein SsuA/TauA family.</text>
</comment>
<keyword evidence="8" id="KW-1185">Reference proteome</keyword>
<feature type="domain" description="Solute-binding protein family 3/N-terminal" evidence="6">
    <location>
        <begin position="48"/>
        <end position="271"/>
    </location>
</feature>
<feature type="signal peptide" evidence="5">
    <location>
        <begin position="1"/>
        <end position="20"/>
    </location>
</feature>
<dbReference type="PANTHER" id="PTHR30024">
    <property type="entry name" value="ALIPHATIC SULFONATES-BINDING PROTEIN-RELATED"/>
    <property type="match status" value="1"/>
</dbReference>
<feature type="chain" id="PRO_5045306561" evidence="5">
    <location>
        <begin position="21"/>
        <end position="334"/>
    </location>
</feature>